<accession>A0A2G3E1B4</accession>
<dbReference type="AlphaFoldDB" id="A0A2G3E1B4"/>
<dbReference type="Proteomes" id="UP000224563">
    <property type="component" value="Unassembled WGS sequence"/>
</dbReference>
<keyword evidence="3" id="KW-1185">Reference proteome</keyword>
<protein>
    <recommendedName>
        <fullName evidence="1">NIL domain-containing protein</fullName>
    </recommendedName>
</protein>
<dbReference type="RefSeq" id="WP_099386566.1">
    <property type="nucleotide sequence ID" value="NZ_JANSWH010000067.1"/>
</dbReference>
<dbReference type="Gene3D" id="3.30.70.260">
    <property type="match status" value="1"/>
</dbReference>
<sequence length="52" mass="5468">MVQTTGENINILGANTRSVGGIAYGQMIVELPGRKRGLDYFAQIGITAVSVS</sequence>
<dbReference type="EMBL" id="PDYG01000082">
    <property type="protein sequence ID" value="PHU37076.1"/>
    <property type="molecule type" value="Genomic_DNA"/>
</dbReference>
<comment type="caution">
    <text evidence="2">The sequence shown here is derived from an EMBL/GenBank/DDBJ whole genome shotgun (WGS) entry which is preliminary data.</text>
</comment>
<evidence type="ECO:0000313" key="2">
    <source>
        <dbReference type="EMBL" id="PHU37076.1"/>
    </source>
</evidence>
<dbReference type="Pfam" id="PF09383">
    <property type="entry name" value="NIL"/>
    <property type="match status" value="1"/>
</dbReference>
<evidence type="ECO:0000313" key="3">
    <source>
        <dbReference type="Proteomes" id="UP000224563"/>
    </source>
</evidence>
<dbReference type="SUPFAM" id="SSF55021">
    <property type="entry name" value="ACT-like"/>
    <property type="match status" value="1"/>
</dbReference>
<reference evidence="2 3" key="1">
    <citation type="submission" date="2017-10" db="EMBL/GenBank/DDBJ databases">
        <title>Resolving the taxonomy of Roseburia spp., Eubacterium rectale and Agathobacter spp. through phylogenomic analysis.</title>
        <authorList>
            <person name="Sheridan P.O."/>
            <person name="Walker A.W."/>
            <person name="Duncan S.H."/>
            <person name="Scott K.P."/>
            <person name="Toole P.W.O."/>
            <person name="Luis P."/>
            <person name="Flint H.J."/>
        </authorList>
    </citation>
    <scope>NUCLEOTIDE SEQUENCE [LARGE SCALE GENOMIC DNA]</scope>
    <source>
        <strain evidence="2 3">JK623</strain>
    </source>
</reference>
<organism evidence="2 3">
    <name type="scientific">Agathobacter ruminis</name>
    <dbReference type="NCBI Taxonomy" id="1712665"/>
    <lineage>
        <taxon>Bacteria</taxon>
        <taxon>Bacillati</taxon>
        <taxon>Bacillota</taxon>
        <taxon>Clostridia</taxon>
        <taxon>Lachnospirales</taxon>
        <taxon>Lachnospiraceae</taxon>
        <taxon>Agathobacter</taxon>
    </lineage>
</organism>
<evidence type="ECO:0000259" key="1">
    <source>
        <dbReference type="Pfam" id="PF09383"/>
    </source>
</evidence>
<name>A0A2G3E1B4_9FIRM</name>
<proteinExistence type="predicted"/>
<gene>
    <name evidence="2" type="ORF">CSX02_09820</name>
</gene>
<dbReference type="InterPro" id="IPR045865">
    <property type="entry name" value="ACT-like_dom_sf"/>
</dbReference>
<feature type="domain" description="NIL" evidence="1">
    <location>
        <begin position="1"/>
        <end position="47"/>
    </location>
</feature>
<dbReference type="InterPro" id="IPR018449">
    <property type="entry name" value="NIL_domain"/>
</dbReference>
<reference evidence="2 3" key="2">
    <citation type="submission" date="2017-10" db="EMBL/GenBank/DDBJ databases">
        <authorList>
            <person name="Banno H."/>
            <person name="Chua N.-H."/>
        </authorList>
    </citation>
    <scope>NUCLEOTIDE SEQUENCE [LARGE SCALE GENOMIC DNA]</scope>
    <source>
        <strain evidence="2 3">JK623</strain>
    </source>
</reference>